<dbReference type="AlphaFoldDB" id="A0AAV7WRV3"/>
<evidence type="ECO:0000313" key="2">
    <source>
        <dbReference type="EMBL" id="KAJ1214659.1"/>
    </source>
</evidence>
<evidence type="ECO:0000256" key="1">
    <source>
        <dbReference type="SAM" id="MobiDB-lite"/>
    </source>
</evidence>
<reference evidence="2" key="1">
    <citation type="journal article" date="2022" name="bioRxiv">
        <title>Sequencing and chromosome-scale assembly of the giantPleurodeles waltlgenome.</title>
        <authorList>
            <person name="Brown T."/>
            <person name="Elewa A."/>
            <person name="Iarovenko S."/>
            <person name="Subramanian E."/>
            <person name="Araus A.J."/>
            <person name="Petzold A."/>
            <person name="Susuki M."/>
            <person name="Suzuki K.-i.T."/>
            <person name="Hayashi T."/>
            <person name="Toyoda A."/>
            <person name="Oliveira C."/>
            <person name="Osipova E."/>
            <person name="Leigh N.D."/>
            <person name="Simon A."/>
            <person name="Yun M.H."/>
        </authorList>
    </citation>
    <scope>NUCLEOTIDE SEQUENCE</scope>
    <source>
        <strain evidence="2">20211129_DDA</strain>
        <tissue evidence="2">Liver</tissue>
    </source>
</reference>
<accession>A0AAV7WRV3</accession>
<protein>
    <submittedName>
        <fullName evidence="2">Uncharacterized protein</fullName>
    </submittedName>
</protein>
<dbReference type="Proteomes" id="UP001066276">
    <property type="component" value="Chromosome 1_1"/>
</dbReference>
<sequence length="80" mass="8612">MVTSENPIQPDADDESDDDRVEEPVLRSIAVGESHEPPNPESSPGANPSKPWSLAGRAISSQYGLRSNPVPSTPLQDYLI</sequence>
<gene>
    <name evidence="2" type="ORF">NDU88_002277</name>
</gene>
<name>A0AAV7WRV3_PLEWA</name>
<proteinExistence type="predicted"/>
<feature type="compositionally biased region" description="Acidic residues" evidence="1">
    <location>
        <begin position="11"/>
        <end position="21"/>
    </location>
</feature>
<keyword evidence="3" id="KW-1185">Reference proteome</keyword>
<comment type="caution">
    <text evidence="2">The sequence shown here is derived from an EMBL/GenBank/DDBJ whole genome shotgun (WGS) entry which is preliminary data.</text>
</comment>
<organism evidence="2 3">
    <name type="scientific">Pleurodeles waltl</name>
    <name type="common">Iberian ribbed newt</name>
    <dbReference type="NCBI Taxonomy" id="8319"/>
    <lineage>
        <taxon>Eukaryota</taxon>
        <taxon>Metazoa</taxon>
        <taxon>Chordata</taxon>
        <taxon>Craniata</taxon>
        <taxon>Vertebrata</taxon>
        <taxon>Euteleostomi</taxon>
        <taxon>Amphibia</taxon>
        <taxon>Batrachia</taxon>
        <taxon>Caudata</taxon>
        <taxon>Salamandroidea</taxon>
        <taxon>Salamandridae</taxon>
        <taxon>Pleurodelinae</taxon>
        <taxon>Pleurodeles</taxon>
    </lineage>
</organism>
<evidence type="ECO:0000313" key="3">
    <source>
        <dbReference type="Proteomes" id="UP001066276"/>
    </source>
</evidence>
<dbReference type="EMBL" id="JANPWB010000001">
    <property type="protein sequence ID" value="KAJ1214659.1"/>
    <property type="molecule type" value="Genomic_DNA"/>
</dbReference>
<feature type="region of interest" description="Disordered" evidence="1">
    <location>
        <begin position="1"/>
        <end position="54"/>
    </location>
</feature>